<reference evidence="5 6" key="1">
    <citation type="submission" date="2018-06" db="EMBL/GenBank/DDBJ databases">
        <title>Genome sequencing of Oceanotoga sp. sy52.</title>
        <authorList>
            <person name="Mori K."/>
        </authorList>
    </citation>
    <scope>NUCLEOTIDE SEQUENCE [LARGE SCALE GENOMIC DNA]</scope>
    <source>
        <strain evidence="6">sy52</strain>
    </source>
</reference>
<dbReference type="SUPFAM" id="SSF51735">
    <property type="entry name" value="NAD(P)-binding Rossmann-fold domains"/>
    <property type="match status" value="1"/>
</dbReference>
<dbReference type="InterPro" id="IPR003781">
    <property type="entry name" value="CoA-bd"/>
</dbReference>
<gene>
    <name evidence="5" type="ORF">OSSY52_06540</name>
</gene>
<accession>A0A7G1G6P2</accession>
<dbReference type="InterPro" id="IPR051538">
    <property type="entry name" value="Acyl-CoA_Synth/Transferase"/>
</dbReference>
<dbReference type="GO" id="GO:0016874">
    <property type="term" value="F:ligase activity"/>
    <property type="evidence" value="ECO:0007669"/>
    <property type="project" value="UniProtKB-KW"/>
</dbReference>
<name>A0A7G1G6P2_9BACT</name>
<dbReference type="AlphaFoldDB" id="A0A7G1G6P2"/>
<dbReference type="InParanoid" id="A0A7G1G6P2"/>
<evidence type="ECO:0000256" key="1">
    <source>
        <dbReference type="ARBA" id="ARBA00022598"/>
    </source>
</evidence>
<organism evidence="5 6">
    <name type="scientific">Tepiditoga spiralis</name>
    <dbReference type="NCBI Taxonomy" id="2108365"/>
    <lineage>
        <taxon>Bacteria</taxon>
        <taxon>Thermotogati</taxon>
        <taxon>Thermotogota</taxon>
        <taxon>Thermotogae</taxon>
        <taxon>Petrotogales</taxon>
        <taxon>Petrotogaceae</taxon>
        <taxon>Tepiditoga</taxon>
    </lineage>
</organism>
<keyword evidence="1" id="KW-0436">Ligase</keyword>
<dbReference type="Pfam" id="PF13380">
    <property type="entry name" value="CoA_binding_2"/>
    <property type="match status" value="1"/>
</dbReference>
<dbReference type="KEGG" id="ocy:OSSY52_06540"/>
<dbReference type="PANTHER" id="PTHR43334">
    <property type="entry name" value="ACETATE--COA LIGASE [ADP-FORMING]"/>
    <property type="match status" value="1"/>
</dbReference>
<keyword evidence="3" id="KW-0067">ATP-binding</keyword>
<evidence type="ECO:0000256" key="3">
    <source>
        <dbReference type="ARBA" id="ARBA00022840"/>
    </source>
</evidence>
<dbReference type="InterPro" id="IPR036291">
    <property type="entry name" value="NAD(P)-bd_dom_sf"/>
</dbReference>
<keyword evidence="2" id="KW-0547">Nucleotide-binding</keyword>
<evidence type="ECO:0000256" key="2">
    <source>
        <dbReference type="ARBA" id="ARBA00022741"/>
    </source>
</evidence>
<evidence type="ECO:0000313" key="5">
    <source>
        <dbReference type="EMBL" id="BBE30513.1"/>
    </source>
</evidence>
<proteinExistence type="predicted"/>
<dbReference type="PANTHER" id="PTHR43334:SF2">
    <property type="entry name" value="ACETATE--COA LIGASE [ADP-FORMING]"/>
    <property type="match status" value="1"/>
</dbReference>
<feature type="domain" description="CoA-binding" evidence="4">
    <location>
        <begin position="4"/>
        <end position="87"/>
    </location>
</feature>
<evidence type="ECO:0000313" key="6">
    <source>
        <dbReference type="Proteomes" id="UP000516361"/>
    </source>
</evidence>
<protein>
    <recommendedName>
        <fullName evidence="4">CoA-binding domain-containing protein</fullName>
    </recommendedName>
</protein>
<dbReference type="Proteomes" id="UP000516361">
    <property type="component" value="Chromosome"/>
</dbReference>
<sequence>MINLTNIKKIALIGASNNEEKYGYKIMKNLIKKGFEMYPVNPKDEEVVGVKAYKKISDLPKDVQLIVFVVPAKIGINSAKEAYESGFKKL</sequence>
<evidence type="ECO:0000259" key="4">
    <source>
        <dbReference type="SMART" id="SM00881"/>
    </source>
</evidence>
<dbReference type="EMBL" id="AP018712">
    <property type="protein sequence ID" value="BBE30513.1"/>
    <property type="molecule type" value="Genomic_DNA"/>
</dbReference>
<dbReference type="SMART" id="SM00881">
    <property type="entry name" value="CoA_binding"/>
    <property type="match status" value="1"/>
</dbReference>
<dbReference type="GO" id="GO:0005524">
    <property type="term" value="F:ATP binding"/>
    <property type="evidence" value="ECO:0007669"/>
    <property type="project" value="UniProtKB-KW"/>
</dbReference>
<keyword evidence="6" id="KW-1185">Reference proteome</keyword>
<dbReference type="Gene3D" id="3.40.50.720">
    <property type="entry name" value="NAD(P)-binding Rossmann-like Domain"/>
    <property type="match status" value="1"/>
</dbReference>